<protein>
    <submittedName>
        <fullName evidence="2">Uncharacterized protein</fullName>
    </submittedName>
</protein>
<evidence type="ECO:0000313" key="3">
    <source>
        <dbReference type="Proteomes" id="UP000494252"/>
    </source>
</evidence>
<reference evidence="2 3" key="1">
    <citation type="submission" date="2020-04" db="EMBL/GenBank/DDBJ databases">
        <authorList>
            <person name="De Canck E."/>
        </authorList>
    </citation>
    <scope>NUCLEOTIDE SEQUENCE [LARGE SCALE GENOMIC DNA]</scope>
    <source>
        <strain evidence="2 3">LMG 27177</strain>
    </source>
</reference>
<keyword evidence="1" id="KW-1133">Transmembrane helix</keyword>
<organism evidence="2 3">
    <name type="scientific">Paraburkholderia fynbosensis</name>
    <dbReference type="NCBI Taxonomy" id="1200993"/>
    <lineage>
        <taxon>Bacteria</taxon>
        <taxon>Pseudomonadati</taxon>
        <taxon>Pseudomonadota</taxon>
        <taxon>Betaproteobacteria</taxon>
        <taxon>Burkholderiales</taxon>
        <taxon>Burkholderiaceae</taxon>
        <taxon>Paraburkholderia</taxon>
    </lineage>
</organism>
<dbReference type="AlphaFoldDB" id="A0A6J5FYS4"/>
<keyword evidence="3" id="KW-1185">Reference proteome</keyword>
<dbReference type="Proteomes" id="UP000494252">
    <property type="component" value="Unassembled WGS sequence"/>
</dbReference>
<proteinExistence type="predicted"/>
<name>A0A6J5FYS4_9BURK</name>
<feature type="transmembrane region" description="Helical" evidence="1">
    <location>
        <begin position="26"/>
        <end position="45"/>
    </location>
</feature>
<dbReference type="EMBL" id="CADIKI010000005">
    <property type="protein sequence ID" value="CAB3787723.1"/>
    <property type="molecule type" value="Genomic_DNA"/>
</dbReference>
<accession>A0A6J5FYS4</accession>
<keyword evidence="1" id="KW-0472">Membrane</keyword>
<evidence type="ECO:0000313" key="2">
    <source>
        <dbReference type="EMBL" id="CAB3787723.1"/>
    </source>
</evidence>
<evidence type="ECO:0000256" key="1">
    <source>
        <dbReference type="SAM" id="Phobius"/>
    </source>
</evidence>
<sequence length="139" mass="15170">MLPASDGVPLLRCRCGHRSRGAITRLLHGLVALGSGLGLLLLGLLPRLGIRLALLAVGFANLHPLLDDRVALILKCQIGVAYRKLCAGAEGAGRPVFSRRVHCLSMHRTAHSASGFAKTRRLVWWSREVMQEDFNGRSR</sequence>
<gene>
    <name evidence="2" type="ORF">LMG27177_02276</name>
</gene>
<keyword evidence="1" id="KW-0812">Transmembrane</keyword>